<feature type="non-terminal residue" evidence="1">
    <location>
        <position position="1"/>
    </location>
</feature>
<name>A0A0F9A391_9ZZZZ</name>
<evidence type="ECO:0000313" key="1">
    <source>
        <dbReference type="EMBL" id="KKK66646.1"/>
    </source>
</evidence>
<sequence>FPLAHGVPARVDRLKCLGNAVVPQQIYPILNAIARIENETNTH</sequence>
<organism evidence="1">
    <name type="scientific">marine sediment metagenome</name>
    <dbReference type="NCBI Taxonomy" id="412755"/>
    <lineage>
        <taxon>unclassified sequences</taxon>
        <taxon>metagenomes</taxon>
        <taxon>ecological metagenomes</taxon>
    </lineage>
</organism>
<dbReference type="AlphaFoldDB" id="A0A0F9A391"/>
<dbReference type="EMBL" id="LAZR01059984">
    <property type="protein sequence ID" value="KKK66646.1"/>
    <property type="molecule type" value="Genomic_DNA"/>
</dbReference>
<accession>A0A0F9A391</accession>
<proteinExistence type="predicted"/>
<protein>
    <recommendedName>
        <fullName evidence="2">DNA (cytosine-5-)-methyltransferase</fullName>
    </recommendedName>
</protein>
<reference evidence="1" key="1">
    <citation type="journal article" date="2015" name="Nature">
        <title>Complex archaea that bridge the gap between prokaryotes and eukaryotes.</title>
        <authorList>
            <person name="Spang A."/>
            <person name="Saw J.H."/>
            <person name="Jorgensen S.L."/>
            <person name="Zaremba-Niedzwiedzka K."/>
            <person name="Martijn J."/>
            <person name="Lind A.E."/>
            <person name="van Eijk R."/>
            <person name="Schleper C."/>
            <person name="Guy L."/>
            <person name="Ettema T.J."/>
        </authorList>
    </citation>
    <scope>NUCLEOTIDE SEQUENCE</scope>
</reference>
<comment type="caution">
    <text evidence="1">The sequence shown here is derived from an EMBL/GenBank/DDBJ whole genome shotgun (WGS) entry which is preliminary data.</text>
</comment>
<evidence type="ECO:0008006" key="2">
    <source>
        <dbReference type="Google" id="ProtNLM"/>
    </source>
</evidence>
<gene>
    <name evidence="1" type="ORF">LCGC14_2962050</name>
</gene>